<accession>A0A0M0KH01</accession>
<accession>A0A4Y7X4E5</accession>
<dbReference type="InterPro" id="IPR021338">
    <property type="entry name" value="DUF2953"/>
</dbReference>
<dbReference type="AlphaFoldDB" id="A0A0M0KH01"/>
<reference evidence="2" key="1">
    <citation type="submission" date="2015-08" db="EMBL/GenBank/DDBJ databases">
        <title>Complete DNA Sequence of Pseudomonas syringae pv. actinidiae, the Causal Agent of Kiwifruit Canker Disease.</title>
        <authorList>
            <person name="Rikkerink E.H.A."/>
            <person name="Fineran P.C."/>
        </authorList>
    </citation>
    <scope>NUCLEOTIDE SEQUENCE</scope>
    <source>
        <strain evidence="2">DSM 13666</strain>
    </source>
</reference>
<keyword evidence="1" id="KW-0812">Transmembrane</keyword>
<feature type="transmembrane region" description="Helical" evidence="1">
    <location>
        <begin position="6"/>
        <end position="24"/>
    </location>
</feature>
<dbReference type="Pfam" id="PF11167">
    <property type="entry name" value="DUF2953"/>
    <property type="match status" value="1"/>
</dbReference>
<keyword evidence="1" id="KW-0472">Membrane</keyword>
<evidence type="ECO:0008006" key="3">
    <source>
        <dbReference type="Google" id="ProtNLM"/>
    </source>
</evidence>
<feature type="transmembrane region" description="Helical" evidence="1">
    <location>
        <begin position="138"/>
        <end position="164"/>
    </location>
</feature>
<comment type="caution">
    <text evidence="2">The sequence shown here is derived from an EMBL/GenBank/DDBJ whole genome shotgun (WGS) entry which is preliminary data.</text>
</comment>
<keyword evidence="1" id="KW-1133">Transmembrane helix</keyword>
<evidence type="ECO:0000256" key="1">
    <source>
        <dbReference type="SAM" id="Phobius"/>
    </source>
</evidence>
<name>A0A0M0KH01_ALKHA</name>
<sequence length="225" mass="25999">MDILSWLVWLGIILFLIGLFIAITKINVTIRYHHDGDDDLLEVHMSAWRVFTYTISAPLIKVDVSSGSFIVEEDQKMGEATTSSEKGKIRFETILKDIQEFQDFVRHVAGFYRIVRRFLRRIRVHQLEWSSEIGVGDAVWTGMLLGVVWTFKGTLCGFIGNFMRLQTMPKLAVFPHYQHKVSKTKFVCMFSFRLGHAIGTGLLVLKHWKKRPSVRLFQSRESMTG</sequence>
<dbReference type="PATRIC" id="fig|136160.3.peg.1019"/>
<protein>
    <recommendedName>
        <fullName evidence="3">DUF2953 domain-containing protein</fullName>
    </recommendedName>
</protein>
<dbReference type="GeneID" id="87598715"/>
<dbReference type="EMBL" id="LILD01000001">
    <property type="protein sequence ID" value="KOO38079.1"/>
    <property type="molecule type" value="Genomic_DNA"/>
</dbReference>
<dbReference type="RefSeq" id="WP_053430513.1">
    <property type="nucleotide sequence ID" value="NZ_CP040441.1"/>
</dbReference>
<gene>
    <name evidence="2" type="ORF">AMD02_03815</name>
</gene>
<organism evidence="2">
    <name type="scientific">Halalkalibacterium halodurans</name>
    <name type="common">Bacillus halodurans</name>
    <dbReference type="NCBI Taxonomy" id="86665"/>
    <lineage>
        <taxon>Bacteria</taxon>
        <taxon>Bacillati</taxon>
        <taxon>Bacillota</taxon>
        <taxon>Bacilli</taxon>
        <taxon>Bacillales</taxon>
        <taxon>Bacillaceae</taxon>
        <taxon>Halalkalibacterium (ex Joshi et al. 2022)</taxon>
    </lineage>
</organism>
<evidence type="ECO:0000313" key="2">
    <source>
        <dbReference type="EMBL" id="KOO38079.1"/>
    </source>
</evidence>
<proteinExistence type="predicted"/>